<keyword evidence="1" id="KW-0472">Membrane</keyword>
<dbReference type="Pfam" id="PF06496">
    <property type="entry name" value="DUF1097"/>
    <property type="match status" value="1"/>
</dbReference>
<keyword evidence="3" id="KW-1185">Reference proteome</keyword>
<dbReference type="EMBL" id="FQXH01000007">
    <property type="protein sequence ID" value="SHH09924.1"/>
    <property type="molecule type" value="Genomic_DNA"/>
</dbReference>
<evidence type="ECO:0000256" key="1">
    <source>
        <dbReference type="SAM" id="Phobius"/>
    </source>
</evidence>
<proteinExistence type="predicted"/>
<gene>
    <name evidence="2" type="ORF">SAMN02744040_00841</name>
</gene>
<feature type="transmembrane region" description="Helical" evidence="1">
    <location>
        <begin position="37"/>
        <end position="57"/>
    </location>
</feature>
<feature type="transmembrane region" description="Helical" evidence="1">
    <location>
        <begin position="141"/>
        <end position="158"/>
    </location>
</feature>
<protein>
    <recommendedName>
        <fullName evidence="4">Inner membrane protein</fullName>
    </recommendedName>
</protein>
<keyword evidence="1" id="KW-0812">Transmembrane</keyword>
<accession>A0A1M5Q6X9</accession>
<evidence type="ECO:0008006" key="4">
    <source>
        <dbReference type="Google" id="ProtNLM"/>
    </source>
</evidence>
<dbReference type="STRING" id="1123350.SAMN02744040_00841"/>
<organism evidence="2 3">
    <name type="scientific">Tepidibacter thalassicus DSM 15285</name>
    <dbReference type="NCBI Taxonomy" id="1123350"/>
    <lineage>
        <taxon>Bacteria</taxon>
        <taxon>Bacillati</taxon>
        <taxon>Bacillota</taxon>
        <taxon>Clostridia</taxon>
        <taxon>Peptostreptococcales</taxon>
        <taxon>Peptostreptococcaceae</taxon>
        <taxon>Tepidibacter</taxon>
    </lineage>
</organism>
<feature type="transmembrane region" description="Helical" evidence="1">
    <location>
        <begin position="6"/>
        <end position="25"/>
    </location>
</feature>
<keyword evidence="1" id="KW-1133">Transmembrane helix</keyword>
<evidence type="ECO:0000313" key="3">
    <source>
        <dbReference type="Proteomes" id="UP000242520"/>
    </source>
</evidence>
<sequence length="200" mass="22083">MNKRGIFLAYFITFQKINFIFFNFLDIMKFLEIFIERMIVISELLLISIFSAVVAIIWGSASFLSGIFTWVGFAGWTSFCVADGTDPLKKAIKSYICNLSGVFWASVTLYISSLINIPAITIVLTTGVATVFLIYQSRFNILSCIPCCFIGCFVTFGLNGDYKMAATGLLCGAILGYLGDKTGKLASKIKNKDIQIEKAS</sequence>
<feature type="transmembrane region" description="Helical" evidence="1">
    <location>
        <begin position="63"/>
        <end position="82"/>
    </location>
</feature>
<evidence type="ECO:0000313" key="2">
    <source>
        <dbReference type="EMBL" id="SHH09924.1"/>
    </source>
</evidence>
<dbReference type="OrthoDB" id="8588554at2"/>
<reference evidence="3" key="1">
    <citation type="submission" date="2016-11" db="EMBL/GenBank/DDBJ databases">
        <authorList>
            <person name="Varghese N."/>
            <person name="Submissions S."/>
        </authorList>
    </citation>
    <scope>NUCLEOTIDE SEQUENCE [LARGE SCALE GENOMIC DNA]</scope>
    <source>
        <strain evidence="3">DSM 15285</strain>
    </source>
</reference>
<dbReference type="AlphaFoldDB" id="A0A1M5Q6X9"/>
<dbReference type="InterPro" id="IPR009476">
    <property type="entry name" value="DUF1097"/>
</dbReference>
<name>A0A1M5Q6X9_9FIRM</name>
<dbReference type="Proteomes" id="UP000242520">
    <property type="component" value="Unassembled WGS sequence"/>
</dbReference>